<keyword evidence="7" id="KW-0289">Folate biosynthesis</keyword>
<evidence type="ECO:0000256" key="5">
    <source>
        <dbReference type="ARBA" id="ARBA00022777"/>
    </source>
</evidence>
<dbReference type="EMBL" id="UOFR01000031">
    <property type="protein sequence ID" value="VAW95051.1"/>
    <property type="molecule type" value="Genomic_DNA"/>
</dbReference>
<accession>A0A3B0ZTL5</accession>
<dbReference type="CDD" id="cd00483">
    <property type="entry name" value="HPPK"/>
    <property type="match status" value="1"/>
</dbReference>
<evidence type="ECO:0000256" key="7">
    <source>
        <dbReference type="ARBA" id="ARBA00022909"/>
    </source>
</evidence>
<dbReference type="PANTHER" id="PTHR43071:SF1">
    <property type="entry name" value="2-AMINO-4-HYDROXY-6-HYDROXYMETHYLDIHYDROPTERIDINE PYROPHOSPHOKINASE"/>
    <property type="match status" value="1"/>
</dbReference>
<comment type="pathway">
    <text evidence="1">Cofactor biosynthesis; tetrahydrofolate biosynthesis; 2-amino-4-hydroxy-6-hydroxymethyl-7,8-dihydropteridine diphosphate from 7,8-dihydroneopterin triphosphate: step 4/4.</text>
</comment>
<evidence type="ECO:0000256" key="6">
    <source>
        <dbReference type="ARBA" id="ARBA00022840"/>
    </source>
</evidence>
<evidence type="ECO:0000256" key="2">
    <source>
        <dbReference type="ARBA" id="ARBA00013253"/>
    </source>
</evidence>
<dbReference type="SUPFAM" id="SSF55083">
    <property type="entry name" value="6-hydroxymethyl-7,8-dihydropterin pyrophosphokinase, HPPK"/>
    <property type="match status" value="1"/>
</dbReference>
<dbReference type="NCBIfam" id="TIGR01498">
    <property type="entry name" value="folK"/>
    <property type="match status" value="1"/>
</dbReference>
<keyword evidence="5 9" id="KW-0418">Kinase</keyword>
<name>A0A3B0ZTL5_9ZZZZ</name>
<dbReference type="InterPro" id="IPR035907">
    <property type="entry name" value="Hppk_sf"/>
</dbReference>
<evidence type="ECO:0000256" key="4">
    <source>
        <dbReference type="ARBA" id="ARBA00022741"/>
    </source>
</evidence>
<dbReference type="PROSITE" id="PS00794">
    <property type="entry name" value="HPPK"/>
    <property type="match status" value="1"/>
</dbReference>
<sequence length="162" mass="17752">MDTIYIGIGSNLDDPVQQVSQAINELGQLANCEMLKFSSLYRSAPMGPADQPDYINAVVALSTSLDPITVLDKLQAIEQQHGRLRSGERWGPRTLDLDILLVGEKIINLDQLIIPHPGLDQRSFVLYPLYEIAPELDVPGLGSLQTLIAGCDRAGLERMNNA</sequence>
<evidence type="ECO:0000259" key="8">
    <source>
        <dbReference type="PROSITE" id="PS00794"/>
    </source>
</evidence>
<evidence type="ECO:0000313" key="9">
    <source>
        <dbReference type="EMBL" id="VAW95051.1"/>
    </source>
</evidence>
<gene>
    <name evidence="9" type="ORF">MNBD_GAMMA21-1614</name>
</gene>
<evidence type="ECO:0000256" key="3">
    <source>
        <dbReference type="ARBA" id="ARBA00022679"/>
    </source>
</evidence>
<keyword evidence="4" id="KW-0547">Nucleotide-binding</keyword>
<evidence type="ECO:0000256" key="1">
    <source>
        <dbReference type="ARBA" id="ARBA00005051"/>
    </source>
</evidence>
<dbReference type="EC" id="2.7.6.3" evidence="2"/>
<dbReference type="GO" id="GO:0016301">
    <property type="term" value="F:kinase activity"/>
    <property type="evidence" value="ECO:0007669"/>
    <property type="project" value="UniProtKB-KW"/>
</dbReference>
<organism evidence="9">
    <name type="scientific">hydrothermal vent metagenome</name>
    <dbReference type="NCBI Taxonomy" id="652676"/>
    <lineage>
        <taxon>unclassified sequences</taxon>
        <taxon>metagenomes</taxon>
        <taxon>ecological metagenomes</taxon>
    </lineage>
</organism>
<dbReference type="Pfam" id="PF01288">
    <property type="entry name" value="HPPK"/>
    <property type="match status" value="1"/>
</dbReference>
<feature type="domain" description="7,8-dihydro-6-hydroxymethylpterin-pyrophosphokinase" evidence="8">
    <location>
        <begin position="89"/>
        <end position="100"/>
    </location>
</feature>
<reference evidence="9" key="1">
    <citation type="submission" date="2018-06" db="EMBL/GenBank/DDBJ databases">
        <authorList>
            <person name="Zhirakovskaya E."/>
        </authorList>
    </citation>
    <scope>NUCLEOTIDE SEQUENCE</scope>
</reference>
<dbReference type="GO" id="GO:0046656">
    <property type="term" value="P:folic acid biosynthetic process"/>
    <property type="evidence" value="ECO:0007669"/>
    <property type="project" value="UniProtKB-KW"/>
</dbReference>
<dbReference type="InterPro" id="IPR000550">
    <property type="entry name" value="Hppk"/>
</dbReference>
<dbReference type="AlphaFoldDB" id="A0A3B0ZTL5"/>
<proteinExistence type="predicted"/>
<dbReference type="UniPathway" id="UPA00077">
    <property type="reaction ID" value="UER00155"/>
</dbReference>
<keyword evidence="6" id="KW-0067">ATP-binding</keyword>
<dbReference type="GO" id="GO:0005524">
    <property type="term" value="F:ATP binding"/>
    <property type="evidence" value="ECO:0007669"/>
    <property type="project" value="UniProtKB-KW"/>
</dbReference>
<protein>
    <recommendedName>
        <fullName evidence="2">2-amino-4-hydroxy-6-hydroxymethyldihydropteridine diphosphokinase</fullName>
        <ecNumber evidence="2">2.7.6.3</ecNumber>
    </recommendedName>
</protein>
<dbReference type="Gene3D" id="3.30.70.560">
    <property type="entry name" value="7,8-Dihydro-6-hydroxymethylpterin-pyrophosphokinase HPPK"/>
    <property type="match status" value="1"/>
</dbReference>
<keyword evidence="3 9" id="KW-0808">Transferase</keyword>
<dbReference type="GO" id="GO:0003848">
    <property type="term" value="F:2-amino-4-hydroxy-6-hydroxymethyldihydropteridine diphosphokinase activity"/>
    <property type="evidence" value="ECO:0007669"/>
    <property type="project" value="UniProtKB-EC"/>
</dbReference>
<dbReference type="PANTHER" id="PTHR43071">
    <property type="entry name" value="2-AMINO-4-HYDROXY-6-HYDROXYMETHYLDIHYDROPTERIDINE PYROPHOSPHOKINASE"/>
    <property type="match status" value="1"/>
</dbReference>
<dbReference type="GO" id="GO:0046654">
    <property type="term" value="P:tetrahydrofolate biosynthetic process"/>
    <property type="evidence" value="ECO:0007669"/>
    <property type="project" value="UniProtKB-UniPathway"/>
</dbReference>